<dbReference type="Pfam" id="PF00100">
    <property type="entry name" value="Zona_pellucida"/>
    <property type="match status" value="1"/>
</dbReference>
<evidence type="ECO:0000313" key="13">
    <source>
        <dbReference type="Proteomes" id="UP000770717"/>
    </source>
</evidence>
<dbReference type="GO" id="GO:0005886">
    <property type="term" value="C:plasma membrane"/>
    <property type="evidence" value="ECO:0007669"/>
    <property type="project" value="UniProtKB-SubCell"/>
</dbReference>
<dbReference type="PANTHER" id="PTHR14002">
    <property type="entry name" value="ENDOGLIN/TGF-BETA RECEPTOR TYPE III"/>
    <property type="match status" value="1"/>
</dbReference>
<evidence type="ECO:0000256" key="6">
    <source>
        <dbReference type="ARBA" id="ARBA00023136"/>
    </source>
</evidence>
<dbReference type="AlphaFoldDB" id="A0A8J6ECW9"/>
<dbReference type="InterPro" id="IPR048290">
    <property type="entry name" value="ZP_chr"/>
</dbReference>
<evidence type="ECO:0000256" key="8">
    <source>
        <dbReference type="ARBA" id="ARBA00023180"/>
    </source>
</evidence>
<keyword evidence="8" id="KW-0325">Glycoprotein</keyword>
<keyword evidence="5" id="KW-0732">Signal</keyword>
<feature type="domain" description="ZP" evidence="11">
    <location>
        <begin position="75"/>
        <end position="319"/>
    </location>
</feature>
<name>A0A8J6ECW9_ELECQ</name>
<comment type="subcellular location">
    <subcellularLocation>
        <location evidence="1">Cell membrane</location>
    </subcellularLocation>
    <subcellularLocation>
        <location evidence="2">Secreted</location>
    </subcellularLocation>
</comment>
<dbReference type="PANTHER" id="PTHR14002:SF38">
    <property type="entry name" value="CUB AND ZONA PELLUCIDA-LIKE DOMAIN-CONTAINING PROTEIN 1"/>
    <property type="match status" value="1"/>
</dbReference>
<evidence type="ECO:0000256" key="7">
    <source>
        <dbReference type="ARBA" id="ARBA00023157"/>
    </source>
</evidence>
<protein>
    <recommendedName>
        <fullName evidence="14">CUB and zona pellucida-like domain-containing protein 1</fullName>
    </recommendedName>
</protein>
<dbReference type="PRINTS" id="PR00023">
    <property type="entry name" value="ZPELLUCIDA"/>
</dbReference>
<dbReference type="Pfam" id="PF23344">
    <property type="entry name" value="ZP-N"/>
    <property type="match status" value="1"/>
</dbReference>
<keyword evidence="4" id="KW-0964">Secreted</keyword>
<evidence type="ECO:0000256" key="1">
    <source>
        <dbReference type="ARBA" id="ARBA00004236"/>
    </source>
</evidence>
<dbReference type="InterPro" id="IPR000859">
    <property type="entry name" value="CUB_dom"/>
</dbReference>
<evidence type="ECO:0000256" key="5">
    <source>
        <dbReference type="ARBA" id="ARBA00022729"/>
    </source>
</evidence>
<dbReference type="InterPro" id="IPR001507">
    <property type="entry name" value="ZP_dom"/>
</dbReference>
<dbReference type="SMART" id="SM00241">
    <property type="entry name" value="ZP"/>
    <property type="match status" value="1"/>
</dbReference>
<dbReference type="InterPro" id="IPR017977">
    <property type="entry name" value="ZP_dom_CS"/>
</dbReference>
<proteinExistence type="predicted"/>
<dbReference type="InterPro" id="IPR055356">
    <property type="entry name" value="ZP-N"/>
</dbReference>
<accession>A0A8J6ECW9</accession>
<dbReference type="InterPro" id="IPR035914">
    <property type="entry name" value="Sperma_CUB_dom_sf"/>
</dbReference>
<dbReference type="PROSITE" id="PS00682">
    <property type="entry name" value="ZP_1"/>
    <property type="match status" value="1"/>
</dbReference>
<keyword evidence="6" id="KW-0472">Membrane</keyword>
<sequence>MKNSQSCRSSSLTIHDGTPLGSAVLGDLCRTSSRVFISSSNSISIVYSRTDRVAGMDFSATYYSTFSNNQNVSLSCHSDYMKARVSLGYLESLGYSSDDVLLNDPECRPQVVSDWLEFRIPYERCLTVKQVENDTISYTNTLFTHSDNTVVIYRKKLGLTLNCRLYRDTVVEGMYSANDFIKNAIIQYGLYSADLTFYYSSRFVNPVYDYPYYVELNQHLYLQATLNTSDPSLVLFIDTCVASPDESDFTRNVFYIIRDGCVKDPHYRTHQSPSNNMVRFGFNAFTFLKRHSNVYIQCKLVVCKEGSANSRCSQGCVRRHKRAADPYHEEEVHVVAGPVEMKPE</sequence>
<dbReference type="Gene3D" id="2.60.40.3210">
    <property type="entry name" value="Zona pellucida, ZP-N domain"/>
    <property type="match status" value="1"/>
</dbReference>
<dbReference type="OrthoDB" id="9897319at2759"/>
<keyword evidence="7" id="KW-1015">Disulfide bond</keyword>
<evidence type="ECO:0000313" key="12">
    <source>
        <dbReference type="EMBL" id="KAG9466800.1"/>
    </source>
</evidence>
<evidence type="ECO:0000259" key="11">
    <source>
        <dbReference type="PROSITE" id="PS51034"/>
    </source>
</evidence>
<dbReference type="Gene3D" id="2.60.120.290">
    <property type="entry name" value="Spermadhesin, CUB domain"/>
    <property type="match status" value="1"/>
</dbReference>
<dbReference type="FunFam" id="2.60.40.4100:FF:000005">
    <property type="entry name" value="Deleted in malignant brain tumors 1"/>
    <property type="match status" value="1"/>
</dbReference>
<evidence type="ECO:0000259" key="10">
    <source>
        <dbReference type="PROSITE" id="PS01180"/>
    </source>
</evidence>
<dbReference type="Proteomes" id="UP000770717">
    <property type="component" value="Unassembled WGS sequence"/>
</dbReference>
<dbReference type="EMBL" id="WNTK01001808">
    <property type="protein sequence ID" value="KAG9466800.1"/>
    <property type="molecule type" value="Genomic_DNA"/>
</dbReference>
<evidence type="ECO:0000256" key="2">
    <source>
        <dbReference type="ARBA" id="ARBA00004613"/>
    </source>
</evidence>
<organism evidence="12 13">
    <name type="scientific">Eleutherodactylus coqui</name>
    <name type="common">Puerto Rican coqui</name>
    <dbReference type="NCBI Taxonomy" id="57060"/>
    <lineage>
        <taxon>Eukaryota</taxon>
        <taxon>Metazoa</taxon>
        <taxon>Chordata</taxon>
        <taxon>Craniata</taxon>
        <taxon>Vertebrata</taxon>
        <taxon>Euteleostomi</taxon>
        <taxon>Amphibia</taxon>
        <taxon>Batrachia</taxon>
        <taxon>Anura</taxon>
        <taxon>Neobatrachia</taxon>
        <taxon>Hyloidea</taxon>
        <taxon>Eleutherodactylidae</taxon>
        <taxon>Eleutherodactylinae</taxon>
        <taxon>Eleutherodactylus</taxon>
        <taxon>Eleutherodactylus</taxon>
    </lineage>
</organism>
<evidence type="ECO:0000256" key="9">
    <source>
        <dbReference type="PROSITE-ProRule" id="PRU00059"/>
    </source>
</evidence>
<evidence type="ECO:0000256" key="3">
    <source>
        <dbReference type="ARBA" id="ARBA00022475"/>
    </source>
</evidence>
<dbReference type="GO" id="GO:0005576">
    <property type="term" value="C:extracellular region"/>
    <property type="evidence" value="ECO:0007669"/>
    <property type="project" value="UniProtKB-SubCell"/>
</dbReference>
<keyword evidence="13" id="KW-1185">Reference proteome</keyword>
<dbReference type="PROSITE" id="PS01180">
    <property type="entry name" value="CUB"/>
    <property type="match status" value="1"/>
</dbReference>
<dbReference type="InterPro" id="IPR042235">
    <property type="entry name" value="ZP-C_dom"/>
</dbReference>
<dbReference type="InterPro" id="IPR055355">
    <property type="entry name" value="ZP-C"/>
</dbReference>
<comment type="caution">
    <text evidence="12">The sequence shown here is derived from an EMBL/GenBank/DDBJ whole genome shotgun (WGS) entry which is preliminary data.</text>
</comment>
<evidence type="ECO:0000256" key="4">
    <source>
        <dbReference type="ARBA" id="ARBA00022525"/>
    </source>
</evidence>
<dbReference type="Gene3D" id="2.60.40.4100">
    <property type="entry name" value="Zona pellucida, ZP-C domain"/>
    <property type="match status" value="1"/>
</dbReference>
<reference evidence="12" key="1">
    <citation type="thesis" date="2020" institute="ProQuest LLC" country="789 East Eisenhower Parkway, Ann Arbor, MI, USA">
        <title>Comparative Genomics and Chromosome Evolution.</title>
        <authorList>
            <person name="Mudd A.B."/>
        </authorList>
    </citation>
    <scope>NUCLEOTIDE SEQUENCE</scope>
    <source>
        <strain evidence="12">HN-11 Male</strain>
        <tissue evidence="12">Kidney and liver</tissue>
    </source>
</reference>
<comment type="caution">
    <text evidence="9">Lacks conserved residue(s) required for the propagation of feature annotation.</text>
</comment>
<dbReference type="PROSITE" id="PS51034">
    <property type="entry name" value="ZP_2"/>
    <property type="match status" value="1"/>
</dbReference>
<evidence type="ECO:0008006" key="14">
    <source>
        <dbReference type="Google" id="ProtNLM"/>
    </source>
</evidence>
<gene>
    <name evidence="12" type="ORF">GDO78_016052</name>
</gene>
<dbReference type="SUPFAM" id="SSF49854">
    <property type="entry name" value="Spermadhesin, CUB domain"/>
    <property type="match status" value="1"/>
</dbReference>
<feature type="domain" description="CUB" evidence="10">
    <location>
        <begin position="1"/>
        <end position="65"/>
    </location>
</feature>
<keyword evidence="3" id="KW-1003">Cell membrane</keyword>